<keyword evidence="2" id="KW-1185">Reference proteome</keyword>
<dbReference type="Proteomes" id="UP000249748">
    <property type="component" value="Unassembled WGS sequence"/>
</dbReference>
<proteinExistence type="predicted"/>
<evidence type="ECO:0000313" key="1">
    <source>
        <dbReference type="EMBL" id="RAK87568.1"/>
    </source>
</evidence>
<sequence>MKLLLLLQTLLLAISAGAFLLPPNMFEPFRASFDSNKEANQALEPATLPITYKKCYNLIHIDRGSVQQSGGGRGQFWEPLLIEHDTPPRTFQVCEDYKDDCPSPDGNVTDGGFFYLRWLSENWGPLVISAYQHQGSDLWPTSIDSDVYGDPLLPFQFKAAKVDGDDGDKGFVSIRGNNEGEYNGLDIVFVSPHYAIWNAEGDGPMKFRFDEVECKGDPTRPLDAGEHGEL</sequence>
<evidence type="ECO:0000313" key="2">
    <source>
        <dbReference type="Proteomes" id="UP000249748"/>
    </source>
</evidence>
<organism evidence="1 2">
    <name type="scientific">Aspergillus costaricaensis CBS 115574</name>
    <dbReference type="NCBI Taxonomy" id="1448317"/>
    <lineage>
        <taxon>Eukaryota</taxon>
        <taxon>Fungi</taxon>
        <taxon>Dikarya</taxon>
        <taxon>Ascomycota</taxon>
        <taxon>Pezizomycotina</taxon>
        <taxon>Eurotiomycetes</taxon>
        <taxon>Eurotiomycetidae</taxon>
        <taxon>Eurotiales</taxon>
        <taxon>Aspergillaceae</taxon>
        <taxon>Aspergillus</taxon>
        <taxon>Aspergillus subgen. Circumdati</taxon>
    </lineage>
</organism>
<accession>A0ACD1ICV6</accession>
<dbReference type="EMBL" id="KZ824554">
    <property type="protein sequence ID" value="RAK87568.1"/>
    <property type="molecule type" value="Genomic_DNA"/>
</dbReference>
<gene>
    <name evidence="1" type="ORF">BO79DRAFT_268645</name>
</gene>
<reference evidence="1" key="1">
    <citation type="submission" date="2018-02" db="EMBL/GenBank/DDBJ databases">
        <title>The genomes of Aspergillus section Nigri reveals drivers in fungal speciation.</title>
        <authorList>
            <consortium name="DOE Joint Genome Institute"/>
            <person name="Vesth T.C."/>
            <person name="Nybo J."/>
            <person name="Theobald S."/>
            <person name="Brandl J."/>
            <person name="Frisvad J.C."/>
            <person name="Nielsen K.F."/>
            <person name="Lyhne E.K."/>
            <person name="Kogle M.E."/>
            <person name="Kuo A."/>
            <person name="Riley R."/>
            <person name="Clum A."/>
            <person name="Nolan M."/>
            <person name="Lipzen A."/>
            <person name="Salamov A."/>
            <person name="Henrissat B."/>
            <person name="Wiebenga A."/>
            <person name="De vries R.P."/>
            <person name="Grigoriev I.V."/>
            <person name="Mortensen U.H."/>
            <person name="Andersen M.R."/>
            <person name="Baker S.E."/>
        </authorList>
    </citation>
    <scope>NUCLEOTIDE SEQUENCE</scope>
    <source>
        <strain evidence="1">CBS 115574</strain>
    </source>
</reference>
<protein>
    <submittedName>
        <fullName evidence="1">Uncharacterized protein</fullName>
    </submittedName>
</protein>
<name>A0ACD1ICV6_9EURO</name>